<dbReference type="GeneID" id="97395977"/>
<evidence type="ECO:0000313" key="6">
    <source>
        <dbReference type="EMBL" id="MBA8127346.1"/>
    </source>
</evidence>
<name>A0A285B2D4_9ENTR</name>
<accession>A0A285B2D4</accession>
<feature type="binding site" evidence="3">
    <location>
        <begin position="241"/>
        <end position="243"/>
    </location>
    <ligand>
        <name>NAD(+)</name>
        <dbReference type="ChEBI" id="CHEBI:57540"/>
    </ligand>
</feature>
<keyword evidence="7" id="KW-0012">Acyltransferase</keyword>
<evidence type="ECO:0000256" key="4">
    <source>
        <dbReference type="PROSITE-ProRule" id="PRU00236"/>
    </source>
</evidence>
<gene>
    <name evidence="3 9" type="primary">cobB</name>
    <name evidence="7" type="ORF">AAFL32_11735</name>
    <name evidence="6" type="ORF">HV064_26080</name>
    <name evidence="8" type="ORF">HV234_17100</name>
    <name evidence="9" type="ORF">KOSB73_240225</name>
</gene>
<comment type="function">
    <text evidence="3">NAD-dependent lysine deacetylase that specifically removes acetyl groups on target proteins. Also acts as a protein-lysine deacylase by mediating protein desuccinylation and de-2-hydroxyisobutyrylation. Modulates the activities of several proteins which are inactive in their acylated form.</text>
</comment>
<dbReference type="EC" id="2.3.1.286" evidence="3"/>
<dbReference type="InterPro" id="IPR027546">
    <property type="entry name" value="Sirtuin_class_III"/>
</dbReference>
<dbReference type="InterPro" id="IPR050134">
    <property type="entry name" value="NAD-dep_sirtuin_deacylases"/>
</dbReference>
<evidence type="ECO:0000313" key="7">
    <source>
        <dbReference type="EMBL" id="MEM0624549.1"/>
    </source>
</evidence>
<evidence type="ECO:0000256" key="2">
    <source>
        <dbReference type="ARBA" id="ARBA00023027"/>
    </source>
</evidence>
<evidence type="ECO:0000259" key="5">
    <source>
        <dbReference type="PROSITE" id="PS50305"/>
    </source>
</evidence>
<keyword evidence="2 3" id="KW-0520">NAD</keyword>
<comment type="catalytic activity">
    <reaction evidence="3">
        <text>N(6)-succinyl-L-lysyl-[protein] + NAD(+) + H2O = 2''-O-succinyl-ADP-D-ribose + nicotinamide + L-lysyl-[protein]</text>
        <dbReference type="Rhea" id="RHEA:47668"/>
        <dbReference type="Rhea" id="RHEA-COMP:9752"/>
        <dbReference type="Rhea" id="RHEA-COMP:11877"/>
        <dbReference type="ChEBI" id="CHEBI:15377"/>
        <dbReference type="ChEBI" id="CHEBI:17154"/>
        <dbReference type="ChEBI" id="CHEBI:29969"/>
        <dbReference type="ChEBI" id="CHEBI:57540"/>
        <dbReference type="ChEBI" id="CHEBI:87830"/>
        <dbReference type="ChEBI" id="CHEBI:87832"/>
    </reaction>
</comment>
<dbReference type="EMBL" id="CP055315">
    <property type="protein sequence ID" value="QLO53127.1"/>
    <property type="molecule type" value="Genomic_DNA"/>
</dbReference>
<dbReference type="GO" id="GO:0017136">
    <property type="term" value="F:histone deacetylase activity, NAD-dependent"/>
    <property type="evidence" value="ECO:0007669"/>
    <property type="project" value="TreeGrafter"/>
</dbReference>
<dbReference type="Proteomes" id="UP000220639">
    <property type="component" value="Unassembled WGS sequence"/>
</dbReference>
<dbReference type="CDD" id="cd01412">
    <property type="entry name" value="SIRT5_Af1_CobB"/>
    <property type="match status" value="1"/>
</dbReference>
<proteinExistence type="inferred from homology"/>
<dbReference type="Pfam" id="PF02146">
    <property type="entry name" value="SIR2"/>
    <property type="match status" value="1"/>
</dbReference>
<reference evidence="10" key="2">
    <citation type="submission" date="2017-08" db="EMBL/GenBank/DDBJ databases">
        <authorList>
            <person name="Brisse S."/>
        </authorList>
    </citation>
    <scope>NUCLEOTIDE SEQUENCE [LARGE SCALE GENOMIC DNA]</scope>
    <source>
        <strain evidence="10">06D021</strain>
    </source>
</reference>
<comment type="catalytic activity">
    <reaction evidence="3">
        <text>N(6)-acetyl-L-lysyl-[protein] + NAD(+) + H2O = 2''-O-acetyl-ADP-D-ribose + nicotinamide + L-lysyl-[protein]</text>
        <dbReference type="Rhea" id="RHEA:43636"/>
        <dbReference type="Rhea" id="RHEA-COMP:9752"/>
        <dbReference type="Rhea" id="RHEA-COMP:10731"/>
        <dbReference type="ChEBI" id="CHEBI:15377"/>
        <dbReference type="ChEBI" id="CHEBI:17154"/>
        <dbReference type="ChEBI" id="CHEBI:29969"/>
        <dbReference type="ChEBI" id="CHEBI:57540"/>
        <dbReference type="ChEBI" id="CHEBI:61930"/>
        <dbReference type="ChEBI" id="CHEBI:83767"/>
        <dbReference type="EC" id="2.3.1.286"/>
    </reaction>
</comment>
<dbReference type="AlphaFoldDB" id="A0A285B2D4"/>
<evidence type="ECO:0000313" key="12">
    <source>
        <dbReference type="Proteomes" id="UP000557483"/>
    </source>
</evidence>
<feature type="binding site" evidence="3">
    <location>
        <begin position="49"/>
        <end position="68"/>
    </location>
    <ligand>
        <name>NAD(+)</name>
        <dbReference type="ChEBI" id="CHEBI:57540"/>
    </ligand>
</feature>
<comment type="catalytic activity">
    <reaction evidence="3">
        <text>N(6)-(2-hydroxyisobutanoyl)-L-lysyl-[protein] + NAD(+) + H2O = 2''-O-(2-hydroxyisobutanoyl)-ADP-D-ribose + nicotinamide + L-lysyl-[protein]</text>
        <dbReference type="Rhea" id="RHEA:24364"/>
        <dbReference type="Rhea" id="RHEA-COMP:9752"/>
        <dbReference type="Rhea" id="RHEA-COMP:15921"/>
        <dbReference type="ChEBI" id="CHEBI:15377"/>
        <dbReference type="ChEBI" id="CHEBI:17154"/>
        <dbReference type="ChEBI" id="CHEBI:29969"/>
        <dbReference type="ChEBI" id="CHEBI:57540"/>
        <dbReference type="ChEBI" id="CHEBI:144968"/>
        <dbReference type="ChEBI" id="CHEBI:144969"/>
    </reaction>
</comment>
<dbReference type="HAMAP" id="MF_01121">
    <property type="entry name" value="Sirtuin_ClassIII"/>
    <property type="match status" value="1"/>
</dbReference>
<dbReference type="GO" id="GO:0036054">
    <property type="term" value="F:protein-malonyllysine demalonylase activity"/>
    <property type="evidence" value="ECO:0007669"/>
    <property type="project" value="InterPro"/>
</dbReference>
<reference evidence="9" key="1">
    <citation type="submission" date="2017-08" db="EMBL/GenBank/DDBJ databases">
        <authorList>
            <person name="de Groot N.N."/>
        </authorList>
    </citation>
    <scope>NUCLEOTIDE SEQUENCE [LARGE SCALE GENOMIC DNA]</scope>
    <source>
        <strain evidence="9">06D021</strain>
    </source>
</reference>
<organism evidence="9 10">
    <name type="scientific">Klebsiella grimontii</name>
    <dbReference type="NCBI Taxonomy" id="2058152"/>
    <lineage>
        <taxon>Bacteria</taxon>
        <taxon>Pseudomonadati</taxon>
        <taxon>Pseudomonadota</taxon>
        <taxon>Gammaproteobacteria</taxon>
        <taxon>Enterobacterales</taxon>
        <taxon>Enterobacteriaceae</taxon>
        <taxon>Klebsiella/Raoultella group</taxon>
        <taxon>Klebsiella</taxon>
    </lineage>
</organism>
<dbReference type="PROSITE" id="PS50305">
    <property type="entry name" value="SIRTUIN"/>
    <property type="match status" value="1"/>
</dbReference>
<feature type="active site" description="Proton acceptor" evidence="3">
    <location>
        <position position="148"/>
    </location>
</feature>
<feature type="binding site" evidence="3">
    <location>
        <begin position="130"/>
        <end position="133"/>
    </location>
    <ligand>
        <name>NAD(+)</name>
        <dbReference type="ChEBI" id="CHEBI:57540"/>
    </ligand>
</feature>
<feature type="binding site" evidence="3">
    <location>
        <begin position="215"/>
        <end position="217"/>
    </location>
    <ligand>
        <name>NAD(+)</name>
        <dbReference type="ChEBI" id="CHEBI:57540"/>
    </ligand>
</feature>
<evidence type="ECO:0000313" key="11">
    <source>
        <dbReference type="Proteomes" id="UP000510937"/>
    </source>
</evidence>
<dbReference type="EMBL" id="JBCGEM010000007">
    <property type="protein sequence ID" value="MEM0624549.1"/>
    <property type="molecule type" value="Genomic_DNA"/>
</dbReference>
<dbReference type="SUPFAM" id="SSF52467">
    <property type="entry name" value="DHS-like NAD/FAD-binding domain"/>
    <property type="match status" value="1"/>
</dbReference>
<sequence>MQSRRLHRLSRFRRNKRRLRDRLRQRIFFGEDKETPETMEKPRVVVLTGAGISAESGIKTFRAADGLWEEHRVEDVATPEGFARDPALVQAFYNDRRRQLQSPDIAPNAAHQALARLEEALGDHFLLVTQNIDNLHERAGNRRIIHMHGELLKVRCSWSGQVLEWTGDVTTEDKCHCCQFPAPLRPHVVWFGEMPLDMDEIYLALAECDIFIAIGTSGHVYPAAGFVHEARLQGAHTVELNLEPSQVGSEFAEKHYGLASEEVPRFVEKLLHEVARSTPRL</sequence>
<reference evidence="11 12" key="3">
    <citation type="submission" date="2020-06" db="EMBL/GenBank/DDBJ databases">
        <title>REHAB project genomes.</title>
        <authorList>
            <person name="Shaw L.P."/>
        </authorList>
    </citation>
    <scope>NUCLEOTIDE SEQUENCE [LARGE SCALE GENOMIC DNA]</scope>
    <source>
        <strain evidence="6 12">RHBSTW-00092</strain>
        <strain evidence="11">RHBSTW-00555</strain>
    </source>
</reference>
<evidence type="ECO:0000313" key="8">
    <source>
        <dbReference type="EMBL" id="QLO53127.1"/>
    </source>
</evidence>
<dbReference type="GO" id="GO:0070403">
    <property type="term" value="F:NAD+ binding"/>
    <property type="evidence" value="ECO:0007669"/>
    <property type="project" value="UniProtKB-UniRule"/>
</dbReference>
<evidence type="ECO:0000313" key="13">
    <source>
        <dbReference type="Proteomes" id="UP001458070"/>
    </source>
</evidence>
<dbReference type="NCBIfam" id="NF001755">
    <property type="entry name" value="PRK00481.1-5"/>
    <property type="match status" value="1"/>
</dbReference>
<dbReference type="GO" id="GO:0005737">
    <property type="term" value="C:cytoplasm"/>
    <property type="evidence" value="ECO:0007669"/>
    <property type="project" value="UniProtKB-SubCell"/>
</dbReference>
<dbReference type="Proteomes" id="UP000510937">
    <property type="component" value="Chromosome"/>
</dbReference>
<keyword evidence="1 7" id="KW-0808">Transferase</keyword>
<keyword evidence="3" id="KW-0963">Cytoplasm</keyword>
<comment type="subcellular location">
    <subcellularLocation>
        <location evidence="3">Cytoplasm</location>
    </subcellularLocation>
</comment>
<dbReference type="InterPro" id="IPR026591">
    <property type="entry name" value="Sirtuin_cat_small_dom_sf"/>
</dbReference>
<dbReference type="Proteomes" id="UP000557483">
    <property type="component" value="Unassembled WGS sequence"/>
</dbReference>
<evidence type="ECO:0000256" key="3">
    <source>
        <dbReference type="HAMAP-Rule" id="MF_01121"/>
    </source>
</evidence>
<comment type="domain">
    <text evidence="3">2 residues (Tyr-93 and Arg-96) present in a large hydrophobic pocket are probably involved in substrate specificity. They are important for desuccinylation activity, but dispensable for deacetylation activity.</text>
</comment>
<protein>
    <recommendedName>
        <fullName evidence="3">NAD-dependent protein deacylase</fullName>
        <ecNumber evidence="3">2.3.1.286</ecNumber>
    </recommendedName>
    <alternativeName>
        <fullName evidence="3">Regulatory protein SIR2 homolog</fullName>
    </alternativeName>
</protein>
<feature type="binding site" evidence="3">
    <location>
        <position position="156"/>
    </location>
    <ligand>
        <name>Zn(2+)</name>
        <dbReference type="ChEBI" id="CHEBI:29105"/>
    </ligand>
</feature>
<reference evidence="8" key="4">
    <citation type="journal article" date="2021" name="Microb. Genom.">
        <title>A genomic epidemiological study shows that prevalence of antimicrobial resistance in Enterobacterales is associated with the livestock host, as well as antimicrobial usage.</title>
        <authorList>
            <person name="AbuOun M."/>
            <person name="Jones H."/>
            <person name="Stubberfield E."/>
            <person name="Gilson D."/>
            <person name="Shaw L.P."/>
            <person name="Hubbard A.T.M."/>
            <person name="Chau K.K."/>
            <person name="Sebra R."/>
            <person name="Peto T.E.A."/>
            <person name="Crook D.W."/>
            <person name="Read D.S."/>
            <person name="Gweon H.S."/>
            <person name="Walker A.S."/>
            <person name="Stoesser N."/>
            <person name="Smith R.P."/>
            <person name="Anjum M.F."/>
            <person name="On Behalf Of The Rehab Consortium."/>
        </authorList>
    </citation>
    <scope>NUCLEOTIDE SEQUENCE</scope>
    <source>
        <strain evidence="8">RHBSTW-00555</strain>
    </source>
</reference>
<reference evidence="7 13" key="5">
    <citation type="submission" date="2024-04" db="EMBL/GenBank/DDBJ databases">
        <title>Draft genome assemblies of urinary isolates.</title>
        <authorList>
            <person name="Appleberry H."/>
            <person name="Kula A."/>
            <person name="Wolfe A.J."/>
            <person name="Putonti C."/>
        </authorList>
    </citation>
    <scope>NUCLEOTIDE SEQUENCE [LARGE SCALE GENOMIC DNA]</scope>
    <source>
        <strain evidence="7 13">UMB12529</strain>
    </source>
</reference>
<dbReference type="Gene3D" id="3.40.50.1220">
    <property type="entry name" value="TPP-binding domain"/>
    <property type="match status" value="1"/>
</dbReference>
<comment type="cofactor">
    <cofactor evidence="3">
        <name>Zn(2+)</name>
        <dbReference type="ChEBI" id="CHEBI:29105"/>
    </cofactor>
    <text evidence="3">Binds 1 zinc ion per subunit.</text>
</comment>
<dbReference type="PANTHER" id="PTHR11085">
    <property type="entry name" value="NAD-DEPENDENT PROTEIN DEACYLASE SIRTUIN-5, MITOCHONDRIAL-RELATED"/>
    <property type="match status" value="1"/>
</dbReference>
<comment type="caution">
    <text evidence="3 4">Lacks conserved residue(s) required for the propagation of feature annotation.</text>
</comment>
<feature type="binding site" evidence="3">
    <location>
        <position position="259"/>
    </location>
    <ligand>
        <name>NAD(+)</name>
        <dbReference type="ChEBI" id="CHEBI:57540"/>
    </ligand>
</feature>
<dbReference type="InterPro" id="IPR029035">
    <property type="entry name" value="DHS-like_NAD/FAD-binding_dom"/>
</dbReference>
<dbReference type="EMBL" id="JABXRN010000001">
    <property type="protein sequence ID" value="MBA8127346.1"/>
    <property type="molecule type" value="Genomic_DNA"/>
</dbReference>
<feature type="binding site" evidence="3">
    <location>
        <position position="175"/>
    </location>
    <ligand>
        <name>Zn(2+)</name>
        <dbReference type="ChEBI" id="CHEBI:29105"/>
    </ligand>
</feature>
<dbReference type="GO" id="GO:0036055">
    <property type="term" value="F:protein-succinyllysine desuccinylase activity"/>
    <property type="evidence" value="ECO:0007669"/>
    <property type="project" value="UniProtKB-UniRule"/>
</dbReference>
<dbReference type="Proteomes" id="UP001458070">
    <property type="component" value="Unassembled WGS sequence"/>
</dbReference>
<keyword evidence="13" id="KW-1185">Reference proteome</keyword>
<dbReference type="EMBL" id="FZTC01000017">
    <property type="protein sequence ID" value="SNU35058.1"/>
    <property type="molecule type" value="Genomic_DNA"/>
</dbReference>
<evidence type="ECO:0000256" key="1">
    <source>
        <dbReference type="ARBA" id="ARBA00022679"/>
    </source>
</evidence>
<feature type="domain" description="Deacetylase sirtuin-type" evidence="5">
    <location>
        <begin position="22"/>
        <end position="273"/>
    </location>
</feature>
<dbReference type="InterPro" id="IPR003000">
    <property type="entry name" value="Sirtuin"/>
</dbReference>
<comment type="similarity">
    <text evidence="3">Belongs to the sirtuin family. Class III subfamily.</text>
</comment>
<keyword evidence="3" id="KW-0479">Metal-binding</keyword>
<dbReference type="RefSeq" id="WP_024359530.1">
    <property type="nucleotide sequence ID" value="NZ_CABGKG010000005.1"/>
</dbReference>
<evidence type="ECO:0000313" key="10">
    <source>
        <dbReference type="Proteomes" id="UP000220639"/>
    </source>
</evidence>
<evidence type="ECO:0000313" key="9">
    <source>
        <dbReference type="EMBL" id="SNU35058.1"/>
    </source>
</evidence>
<feature type="binding site" evidence="3">
    <location>
        <position position="96"/>
    </location>
    <ligand>
        <name>substrate</name>
    </ligand>
</feature>
<feature type="binding site" evidence="3">
    <location>
        <position position="93"/>
    </location>
    <ligand>
        <name>substrate</name>
    </ligand>
</feature>
<dbReference type="InterPro" id="IPR026590">
    <property type="entry name" value="Ssirtuin_cat_dom"/>
</dbReference>
<keyword evidence="3" id="KW-0862">Zinc</keyword>
<dbReference type="Gene3D" id="3.30.1600.10">
    <property type="entry name" value="SIR2/SIRT2 'Small Domain"/>
    <property type="match status" value="1"/>
</dbReference>
<dbReference type="PANTHER" id="PTHR11085:SF4">
    <property type="entry name" value="NAD-DEPENDENT PROTEIN DEACYLASE"/>
    <property type="match status" value="1"/>
</dbReference>
<dbReference type="GO" id="GO:0008270">
    <property type="term" value="F:zinc ion binding"/>
    <property type="evidence" value="ECO:0007669"/>
    <property type="project" value="UniProtKB-UniRule"/>
</dbReference>